<dbReference type="InterPro" id="IPR029069">
    <property type="entry name" value="HotDog_dom_sf"/>
</dbReference>
<comment type="caution">
    <text evidence="2">The sequence shown here is derived from an EMBL/GenBank/DDBJ whole genome shotgun (WGS) entry which is preliminary data.</text>
</comment>
<dbReference type="RefSeq" id="WP_191159846.1">
    <property type="nucleotide sequence ID" value="NZ_JACWMX010000001.1"/>
</dbReference>
<organism evidence="2 3">
    <name type="scientific">Mucilaginibacter glaciei</name>
    <dbReference type="NCBI Taxonomy" id="2772109"/>
    <lineage>
        <taxon>Bacteria</taxon>
        <taxon>Pseudomonadati</taxon>
        <taxon>Bacteroidota</taxon>
        <taxon>Sphingobacteriia</taxon>
        <taxon>Sphingobacteriales</taxon>
        <taxon>Sphingobacteriaceae</taxon>
        <taxon>Mucilaginibacter</taxon>
    </lineage>
</organism>
<dbReference type="Pfam" id="PF22818">
    <property type="entry name" value="ApeI-like"/>
    <property type="match status" value="1"/>
</dbReference>
<gene>
    <name evidence="2" type="ORF">IDJ76_01080</name>
</gene>
<keyword evidence="3" id="KW-1185">Reference proteome</keyword>
<dbReference type="EMBL" id="JACWMX010000001">
    <property type="protein sequence ID" value="MBD1391678.1"/>
    <property type="molecule type" value="Genomic_DNA"/>
</dbReference>
<reference evidence="2" key="1">
    <citation type="submission" date="2020-09" db="EMBL/GenBank/DDBJ databases">
        <title>Novel species of Mucilaginibacter isolated from a glacier on the Tibetan Plateau.</title>
        <authorList>
            <person name="Liu Q."/>
            <person name="Xin Y.-H."/>
        </authorList>
    </citation>
    <scope>NUCLEOTIDE SEQUENCE</scope>
    <source>
        <strain evidence="2">ZB1P21</strain>
    </source>
</reference>
<evidence type="ECO:0000313" key="3">
    <source>
        <dbReference type="Proteomes" id="UP000619078"/>
    </source>
</evidence>
<proteinExistence type="predicted"/>
<dbReference type="InterPro" id="IPR054545">
    <property type="entry name" value="ApeI-like"/>
</dbReference>
<sequence>MTLVSENIFEVKDLQQQGGQITATLRLVEDNPILNGHFPGQSVVPGACMLDLVKTVIGDALSINIQLKTAGNIKFMQMVTPADADELNLKITHKPIEAGFISLNATILKAETACFKLQAVFAIL</sequence>
<dbReference type="Proteomes" id="UP000619078">
    <property type="component" value="Unassembled WGS sequence"/>
</dbReference>
<feature type="domain" description="ApeI dehydratase-like" evidence="1">
    <location>
        <begin position="15"/>
        <end position="94"/>
    </location>
</feature>
<dbReference type="AlphaFoldDB" id="A0A926NTV5"/>
<evidence type="ECO:0000313" key="2">
    <source>
        <dbReference type="EMBL" id="MBD1391678.1"/>
    </source>
</evidence>
<protein>
    <recommendedName>
        <fullName evidence="1">ApeI dehydratase-like domain-containing protein</fullName>
    </recommendedName>
</protein>
<evidence type="ECO:0000259" key="1">
    <source>
        <dbReference type="Pfam" id="PF22818"/>
    </source>
</evidence>
<dbReference type="SUPFAM" id="SSF54637">
    <property type="entry name" value="Thioesterase/thiol ester dehydrase-isomerase"/>
    <property type="match status" value="1"/>
</dbReference>
<dbReference type="Gene3D" id="3.10.129.10">
    <property type="entry name" value="Hotdog Thioesterase"/>
    <property type="match status" value="1"/>
</dbReference>
<name>A0A926NTV5_9SPHI</name>
<dbReference type="GO" id="GO:0016829">
    <property type="term" value="F:lyase activity"/>
    <property type="evidence" value="ECO:0007669"/>
    <property type="project" value="UniProtKB-KW"/>
</dbReference>
<accession>A0A926NTV5</accession>